<feature type="compositionally biased region" description="Basic and acidic residues" evidence="1">
    <location>
        <begin position="184"/>
        <end position="199"/>
    </location>
</feature>
<protein>
    <submittedName>
        <fullName evidence="3">Uncharacterized protein</fullName>
    </submittedName>
</protein>
<gene>
    <name evidence="3" type="ORF">Tcan_18428</name>
</gene>
<evidence type="ECO:0000256" key="1">
    <source>
        <dbReference type="SAM" id="MobiDB-lite"/>
    </source>
</evidence>
<accession>A0A0B2VRH4</accession>
<sequence>MNSGGATGAVDSRGEVTGRENSYSSLSLSYGEIPSRSDSSNSASLSALLHESSICYKRNKVVVCLLVTLIFVLSVTAIALSVVVFNKFDDPISSVHLLVLRSPPYSIQLKGRPSQQCDVQKRSSNSSTAIAHRRNEKRTATGREHMSERRCAAMGRYWHRKMSEQEQQPDYSQYDEDSIPPNIEKPEIKHTHPGRPDLDYDDMPVGHHESTEHGHTVSANPCIYYLNANIIDC</sequence>
<evidence type="ECO:0000313" key="3">
    <source>
        <dbReference type="EMBL" id="KHN84218.1"/>
    </source>
</evidence>
<keyword evidence="2" id="KW-0812">Transmembrane</keyword>
<dbReference type="AlphaFoldDB" id="A0A0B2VRH4"/>
<comment type="caution">
    <text evidence="3">The sequence shown here is derived from an EMBL/GenBank/DDBJ whole genome shotgun (WGS) entry which is preliminary data.</text>
</comment>
<keyword evidence="4" id="KW-1185">Reference proteome</keyword>
<dbReference type="EMBL" id="JPKZ01001033">
    <property type="protein sequence ID" value="KHN84218.1"/>
    <property type="molecule type" value="Genomic_DNA"/>
</dbReference>
<keyword evidence="2" id="KW-0472">Membrane</keyword>
<evidence type="ECO:0000313" key="4">
    <source>
        <dbReference type="Proteomes" id="UP000031036"/>
    </source>
</evidence>
<feature type="compositionally biased region" description="Basic and acidic residues" evidence="1">
    <location>
        <begin position="137"/>
        <end position="146"/>
    </location>
</feature>
<feature type="transmembrane region" description="Helical" evidence="2">
    <location>
        <begin position="61"/>
        <end position="85"/>
    </location>
</feature>
<feature type="region of interest" description="Disordered" evidence="1">
    <location>
        <begin position="162"/>
        <end position="199"/>
    </location>
</feature>
<reference evidence="3 4" key="1">
    <citation type="submission" date="2014-11" db="EMBL/GenBank/DDBJ databases">
        <title>Genetic blueprint of the zoonotic pathogen Toxocara canis.</title>
        <authorList>
            <person name="Zhu X.-Q."/>
            <person name="Korhonen P.K."/>
            <person name="Cai H."/>
            <person name="Young N.D."/>
            <person name="Nejsum P."/>
            <person name="von Samson-Himmelstjerna G."/>
            <person name="Boag P.R."/>
            <person name="Tan P."/>
            <person name="Li Q."/>
            <person name="Min J."/>
            <person name="Yang Y."/>
            <person name="Wang X."/>
            <person name="Fang X."/>
            <person name="Hall R.S."/>
            <person name="Hofmann A."/>
            <person name="Sternberg P.W."/>
            <person name="Jex A.R."/>
            <person name="Gasser R.B."/>
        </authorList>
    </citation>
    <scope>NUCLEOTIDE SEQUENCE [LARGE SCALE GENOMIC DNA]</scope>
    <source>
        <strain evidence="3">PN_DK_2014</strain>
    </source>
</reference>
<dbReference type="Proteomes" id="UP000031036">
    <property type="component" value="Unassembled WGS sequence"/>
</dbReference>
<name>A0A0B2VRH4_TOXCA</name>
<evidence type="ECO:0000256" key="2">
    <source>
        <dbReference type="SAM" id="Phobius"/>
    </source>
</evidence>
<proteinExistence type="predicted"/>
<feature type="region of interest" description="Disordered" evidence="1">
    <location>
        <begin position="1"/>
        <end position="20"/>
    </location>
</feature>
<organism evidence="3 4">
    <name type="scientific">Toxocara canis</name>
    <name type="common">Canine roundworm</name>
    <dbReference type="NCBI Taxonomy" id="6265"/>
    <lineage>
        <taxon>Eukaryota</taxon>
        <taxon>Metazoa</taxon>
        <taxon>Ecdysozoa</taxon>
        <taxon>Nematoda</taxon>
        <taxon>Chromadorea</taxon>
        <taxon>Rhabditida</taxon>
        <taxon>Spirurina</taxon>
        <taxon>Ascaridomorpha</taxon>
        <taxon>Ascaridoidea</taxon>
        <taxon>Toxocaridae</taxon>
        <taxon>Toxocara</taxon>
    </lineage>
</organism>
<feature type="compositionally biased region" description="Polar residues" evidence="1">
    <location>
        <begin position="113"/>
        <end position="129"/>
    </location>
</feature>
<feature type="region of interest" description="Disordered" evidence="1">
    <location>
        <begin position="111"/>
        <end position="146"/>
    </location>
</feature>
<keyword evidence="2" id="KW-1133">Transmembrane helix</keyword>
<dbReference type="OrthoDB" id="5793546at2759"/>